<reference evidence="1 2" key="1">
    <citation type="journal article" date="2015" name="Biotechnol. Biofuels">
        <title>Enhanced degradation of softwood versus hardwood by the white-rot fungus Pycnoporus coccineus.</title>
        <authorList>
            <person name="Couturier M."/>
            <person name="Navarro D."/>
            <person name="Chevret D."/>
            <person name="Henrissat B."/>
            <person name="Piumi F."/>
            <person name="Ruiz-Duenas F.J."/>
            <person name="Martinez A.T."/>
            <person name="Grigoriev I.V."/>
            <person name="Riley R."/>
            <person name="Lipzen A."/>
            <person name="Berrin J.G."/>
            <person name="Master E.R."/>
            <person name="Rosso M.N."/>
        </authorList>
    </citation>
    <scope>NUCLEOTIDE SEQUENCE [LARGE SCALE GENOMIC DNA]</scope>
    <source>
        <strain evidence="1 2">BRFM310</strain>
    </source>
</reference>
<dbReference type="EMBL" id="KZ084118">
    <property type="protein sequence ID" value="OSD00459.1"/>
    <property type="molecule type" value="Genomic_DNA"/>
</dbReference>
<accession>A0A1Y2IH33</accession>
<evidence type="ECO:0000313" key="2">
    <source>
        <dbReference type="Proteomes" id="UP000193067"/>
    </source>
</evidence>
<keyword evidence="2" id="KW-1185">Reference proteome</keyword>
<organism evidence="1 2">
    <name type="scientific">Trametes coccinea (strain BRFM310)</name>
    <name type="common">Pycnoporus coccineus</name>
    <dbReference type="NCBI Taxonomy" id="1353009"/>
    <lineage>
        <taxon>Eukaryota</taxon>
        <taxon>Fungi</taxon>
        <taxon>Dikarya</taxon>
        <taxon>Basidiomycota</taxon>
        <taxon>Agaricomycotina</taxon>
        <taxon>Agaricomycetes</taxon>
        <taxon>Polyporales</taxon>
        <taxon>Polyporaceae</taxon>
        <taxon>Trametes</taxon>
    </lineage>
</organism>
<dbReference type="Gene3D" id="3.80.10.10">
    <property type="entry name" value="Ribonuclease Inhibitor"/>
    <property type="match status" value="1"/>
</dbReference>
<name>A0A1Y2IH33_TRAC3</name>
<dbReference type="AlphaFoldDB" id="A0A1Y2IH33"/>
<dbReference type="STRING" id="1353009.A0A1Y2IH33"/>
<dbReference type="InterPro" id="IPR032675">
    <property type="entry name" value="LRR_dom_sf"/>
</dbReference>
<proteinExistence type="predicted"/>
<protein>
    <submittedName>
        <fullName evidence="1">Uncharacterized protein</fullName>
    </submittedName>
</protein>
<dbReference type="OrthoDB" id="2794631at2759"/>
<sequence length="535" mass="60599">MHQCLKIDEILAPIFAELDAGYVFDSQIIVPPRVIHPDIEALRTLAGLARTCTAFHERALDILWRDIPDLYVLIESLVPARFLRYDETKNKLYLVRDLDVVDWEKLDPYIRRIRTVGIPSGPSGVPARTLDADTILRPLEAHLRRQAVDPRFPIPHLNHVIYHDFWTDACYSRILIHPRLEVLQLPMTAFTPYRKNHLNSDGIEGYDHDQFWTRHAQLWCSWDTTSLSHLSQLPTLTTLALEDGWNGGMVYQPRAEMTHRAFPALKHLLVSIAHADAPEFLEYIDPSSLDAVTIYWEYLHGAASSSGEVLVGIFTSLRTLRQPRHVRVVLDESVEQMICNPRSSVSSPELQYLYDSGNYLAPALSMTSLCDLEIGIDVIFQVDNEWLSTLATSLPNLESLSLVPLAKVDFSLRRFAPAESELEPDVIDDLYERWGLRRVLPTLDGLLALVEGCTRLARLKIAVESTISATTLSADGTWSKAKGRLRHMELWATGLDPGLADCVFAKFFTDYFPGLRHTSLSHGWKHGDSRSNFEG</sequence>
<dbReference type="Proteomes" id="UP000193067">
    <property type="component" value="Unassembled WGS sequence"/>
</dbReference>
<gene>
    <name evidence="1" type="ORF">PYCCODRAFT_1426500</name>
</gene>
<evidence type="ECO:0000313" key="1">
    <source>
        <dbReference type="EMBL" id="OSD00459.1"/>
    </source>
</evidence>